<keyword evidence="2" id="KW-0489">Methyltransferase</keyword>
<dbReference type="InterPro" id="IPR025714">
    <property type="entry name" value="Methyltranfer_dom"/>
</dbReference>
<evidence type="ECO:0000313" key="2">
    <source>
        <dbReference type="EMBL" id="PSL49339.1"/>
    </source>
</evidence>
<dbReference type="Proteomes" id="UP000240971">
    <property type="component" value="Unassembled WGS sequence"/>
</dbReference>
<keyword evidence="3" id="KW-1185">Reference proteome</keyword>
<dbReference type="GO" id="GO:0032259">
    <property type="term" value="P:methylation"/>
    <property type="evidence" value="ECO:0007669"/>
    <property type="project" value="UniProtKB-KW"/>
</dbReference>
<dbReference type="EMBL" id="PYAW01000001">
    <property type="protein sequence ID" value="PSL49339.1"/>
    <property type="molecule type" value="Genomic_DNA"/>
</dbReference>
<feature type="domain" description="Methyltransferase" evidence="1">
    <location>
        <begin position="3"/>
        <end position="94"/>
    </location>
</feature>
<dbReference type="Gene3D" id="3.40.50.150">
    <property type="entry name" value="Vaccinia Virus protein VP39"/>
    <property type="match status" value="1"/>
</dbReference>
<gene>
    <name evidence="2" type="ORF">CLV51_101670</name>
</gene>
<dbReference type="InterPro" id="IPR029063">
    <property type="entry name" value="SAM-dependent_MTases_sf"/>
</dbReference>
<reference evidence="2 3" key="1">
    <citation type="submission" date="2018-03" db="EMBL/GenBank/DDBJ databases">
        <title>Genomic Encyclopedia of Archaeal and Bacterial Type Strains, Phase II (KMG-II): from individual species to whole genera.</title>
        <authorList>
            <person name="Goeker M."/>
        </authorList>
    </citation>
    <scope>NUCLEOTIDE SEQUENCE [LARGE SCALE GENOMIC DNA]</scope>
    <source>
        <strain evidence="2 3">DSM 24859</strain>
    </source>
</reference>
<dbReference type="SUPFAM" id="SSF53335">
    <property type="entry name" value="S-adenosyl-L-methionine-dependent methyltransferases"/>
    <property type="match status" value="1"/>
</dbReference>
<dbReference type="CDD" id="cd02440">
    <property type="entry name" value="AdoMet_MTases"/>
    <property type="match status" value="1"/>
</dbReference>
<protein>
    <submittedName>
        <fullName evidence="2">Methyltransferase family protein</fullName>
    </submittedName>
</protein>
<organism evidence="2 3">
    <name type="scientific">Chitinophaga niastensis</name>
    <dbReference type="NCBI Taxonomy" id="536980"/>
    <lineage>
        <taxon>Bacteria</taxon>
        <taxon>Pseudomonadati</taxon>
        <taxon>Bacteroidota</taxon>
        <taxon>Chitinophagia</taxon>
        <taxon>Chitinophagales</taxon>
        <taxon>Chitinophagaceae</taxon>
        <taxon>Chitinophaga</taxon>
    </lineage>
</organism>
<keyword evidence="2" id="KW-0808">Transferase</keyword>
<evidence type="ECO:0000313" key="3">
    <source>
        <dbReference type="Proteomes" id="UP000240971"/>
    </source>
</evidence>
<dbReference type="GO" id="GO:0008168">
    <property type="term" value="F:methyltransferase activity"/>
    <property type="evidence" value="ECO:0007669"/>
    <property type="project" value="UniProtKB-KW"/>
</dbReference>
<evidence type="ECO:0000259" key="1">
    <source>
        <dbReference type="Pfam" id="PF13847"/>
    </source>
</evidence>
<accession>A0A2P8HSY4</accession>
<name>A0A2P8HSY4_CHINA</name>
<sequence>MGADVTGIDLSDTAIQQANDLTKQLQLENKARFICCDLYSLPEHLQGTFDMVFTSYGTIGWLPDLDKWAHVINHFLKPGGHFIMADFHPAVWMFDDNFKEIKYNYFNTTTIIEETTGSYTDRGADLKSLSYSWNHPLSEIITALTDKGLQLQVFQEFDYSPYNCFNNTIEKEGRFYIKGMEEKLPMVYALKFLKPY</sequence>
<dbReference type="AlphaFoldDB" id="A0A2P8HSY4"/>
<comment type="caution">
    <text evidence="2">The sequence shown here is derived from an EMBL/GenBank/DDBJ whole genome shotgun (WGS) entry which is preliminary data.</text>
</comment>
<dbReference type="Pfam" id="PF13847">
    <property type="entry name" value="Methyltransf_31"/>
    <property type="match status" value="1"/>
</dbReference>
<proteinExistence type="predicted"/>